<feature type="region of interest" description="Disordered" evidence="1">
    <location>
        <begin position="1"/>
        <end position="46"/>
    </location>
</feature>
<gene>
    <name evidence="2" type="ORF">JRO89_XS09G0200300</name>
</gene>
<evidence type="ECO:0000313" key="3">
    <source>
        <dbReference type="Proteomes" id="UP000827721"/>
    </source>
</evidence>
<feature type="compositionally biased region" description="Basic and acidic residues" evidence="1">
    <location>
        <begin position="1"/>
        <end position="10"/>
    </location>
</feature>
<protein>
    <submittedName>
        <fullName evidence="2">Uncharacterized protein</fullName>
    </submittedName>
</protein>
<accession>A0ABQ8HM12</accession>
<keyword evidence="3" id="KW-1185">Reference proteome</keyword>
<comment type="caution">
    <text evidence="2">The sequence shown here is derived from an EMBL/GenBank/DDBJ whole genome shotgun (WGS) entry which is preliminary data.</text>
</comment>
<feature type="compositionally biased region" description="Polar residues" evidence="1">
    <location>
        <begin position="11"/>
        <end position="22"/>
    </location>
</feature>
<reference evidence="2 3" key="1">
    <citation type="submission" date="2021-02" db="EMBL/GenBank/DDBJ databases">
        <title>Plant Genome Project.</title>
        <authorList>
            <person name="Zhang R.-G."/>
        </authorList>
    </citation>
    <scope>NUCLEOTIDE SEQUENCE [LARGE SCALE GENOMIC DNA]</scope>
    <source>
        <tissue evidence="2">Leaves</tissue>
    </source>
</reference>
<sequence>MASVDTRLEDLQSQLNGSSNTAAGEPSRPVSHPPPQAIAPEPGDIGPLLRTMKLEVPKFDRVDPNGWAFRRASAWYQWMKANDILTI</sequence>
<evidence type="ECO:0000256" key="1">
    <source>
        <dbReference type="SAM" id="MobiDB-lite"/>
    </source>
</evidence>
<proteinExistence type="predicted"/>
<dbReference type="EMBL" id="JAFEMO010000009">
    <property type="protein sequence ID" value="KAH7565389.1"/>
    <property type="molecule type" value="Genomic_DNA"/>
</dbReference>
<evidence type="ECO:0000313" key="2">
    <source>
        <dbReference type="EMBL" id="KAH7565389.1"/>
    </source>
</evidence>
<dbReference type="Proteomes" id="UP000827721">
    <property type="component" value="Unassembled WGS sequence"/>
</dbReference>
<organism evidence="2 3">
    <name type="scientific">Xanthoceras sorbifolium</name>
    <dbReference type="NCBI Taxonomy" id="99658"/>
    <lineage>
        <taxon>Eukaryota</taxon>
        <taxon>Viridiplantae</taxon>
        <taxon>Streptophyta</taxon>
        <taxon>Embryophyta</taxon>
        <taxon>Tracheophyta</taxon>
        <taxon>Spermatophyta</taxon>
        <taxon>Magnoliopsida</taxon>
        <taxon>eudicotyledons</taxon>
        <taxon>Gunneridae</taxon>
        <taxon>Pentapetalae</taxon>
        <taxon>rosids</taxon>
        <taxon>malvids</taxon>
        <taxon>Sapindales</taxon>
        <taxon>Sapindaceae</taxon>
        <taxon>Xanthoceroideae</taxon>
        <taxon>Xanthoceras</taxon>
    </lineage>
</organism>
<name>A0ABQ8HM12_9ROSI</name>